<dbReference type="InterPro" id="IPR037401">
    <property type="entry name" value="SnoaL-like"/>
</dbReference>
<dbReference type="SUPFAM" id="SSF54427">
    <property type="entry name" value="NTF2-like"/>
    <property type="match status" value="1"/>
</dbReference>
<sequence>MTLNDDDNDNDNDKGGERTSRALLERFYAAEARYIAAGGPGKADFSEMAACLDPDVVMYQAEGLPYGGTWRGPEGIEGFMAAMSEAWDSLEFMEQRYVVDGDRVAVFNLGRLRARATGRVLDTAVMQLITFGNGLITEIRPFYLDTIAVAEALGVRRTPVEAA</sequence>
<dbReference type="PANTHER" id="PTHR41252:SF1">
    <property type="entry name" value="BLR2505 PROTEIN"/>
    <property type="match status" value="1"/>
</dbReference>
<keyword evidence="3" id="KW-1185">Reference proteome</keyword>
<evidence type="ECO:0000313" key="2">
    <source>
        <dbReference type="EMBL" id="GGP87868.1"/>
    </source>
</evidence>
<dbReference type="RefSeq" id="WP_189245873.1">
    <property type="nucleotide sequence ID" value="NZ_BMQJ01000003.1"/>
</dbReference>
<name>A0ABQ2QP95_9ACTN</name>
<organism evidence="2 3">
    <name type="scientific">Streptosporangium pseudovulgare</name>
    <dbReference type="NCBI Taxonomy" id="35765"/>
    <lineage>
        <taxon>Bacteria</taxon>
        <taxon>Bacillati</taxon>
        <taxon>Actinomycetota</taxon>
        <taxon>Actinomycetes</taxon>
        <taxon>Streptosporangiales</taxon>
        <taxon>Streptosporangiaceae</taxon>
        <taxon>Streptosporangium</taxon>
    </lineage>
</organism>
<dbReference type="PANTHER" id="PTHR41252">
    <property type="entry name" value="BLR2505 PROTEIN"/>
    <property type="match status" value="1"/>
</dbReference>
<dbReference type="Gene3D" id="3.10.450.50">
    <property type="match status" value="1"/>
</dbReference>
<dbReference type="GO" id="GO:0016853">
    <property type="term" value="F:isomerase activity"/>
    <property type="evidence" value="ECO:0007669"/>
    <property type="project" value="UniProtKB-KW"/>
</dbReference>
<dbReference type="EMBL" id="BMQJ01000003">
    <property type="protein sequence ID" value="GGP87868.1"/>
    <property type="molecule type" value="Genomic_DNA"/>
</dbReference>
<proteinExistence type="predicted"/>
<keyword evidence="2" id="KW-0413">Isomerase</keyword>
<dbReference type="Pfam" id="PF12680">
    <property type="entry name" value="SnoaL_2"/>
    <property type="match status" value="1"/>
</dbReference>
<dbReference type="InterPro" id="IPR032710">
    <property type="entry name" value="NTF2-like_dom_sf"/>
</dbReference>
<evidence type="ECO:0000313" key="3">
    <source>
        <dbReference type="Proteomes" id="UP000611554"/>
    </source>
</evidence>
<dbReference type="Proteomes" id="UP000611554">
    <property type="component" value="Unassembled WGS sequence"/>
</dbReference>
<reference evidence="3" key="1">
    <citation type="journal article" date="2019" name="Int. J. Syst. Evol. Microbiol.">
        <title>The Global Catalogue of Microorganisms (GCM) 10K type strain sequencing project: providing services to taxonomists for standard genome sequencing and annotation.</title>
        <authorList>
            <consortium name="The Broad Institute Genomics Platform"/>
            <consortium name="The Broad Institute Genome Sequencing Center for Infectious Disease"/>
            <person name="Wu L."/>
            <person name="Ma J."/>
        </authorList>
    </citation>
    <scope>NUCLEOTIDE SEQUENCE [LARGE SCALE GENOMIC DNA]</scope>
    <source>
        <strain evidence="3">JCM 3115</strain>
    </source>
</reference>
<evidence type="ECO:0000259" key="1">
    <source>
        <dbReference type="Pfam" id="PF12680"/>
    </source>
</evidence>
<comment type="caution">
    <text evidence="2">The sequence shown here is derived from an EMBL/GenBank/DDBJ whole genome shotgun (WGS) entry which is preliminary data.</text>
</comment>
<feature type="domain" description="SnoaL-like" evidence="1">
    <location>
        <begin position="42"/>
        <end position="139"/>
    </location>
</feature>
<accession>A0ABQ2QP95</accession>
<gene>
    <name evidence="2" type="ORF">GCM10010140_16620</name>
</gene>
<protein>
    <submittedName>
        <fullName evidence="2">Ketosteroid isomerase</fullName>
    </submittedName>
</protein>